<reference evidence="1 2" key="1">
    <citation type="journal article" date="2015" name="Genome Announc.">
        <title>Expanding the biotechnology potential of lactobacilli through comparative genomics of 213 strains and associated genera.</title>
        <authorList>
            <person name="Sun Z."/>
            <person name="Harris H.M."/>
            <person name="McCann A."/>
            <person name="Guo C."/>
            <person name="Argimon S."/>
            <person name="Zhang W."/>
            <person name="Yang X."/>
            <person name="Jeffery I.B."/>
            <person name="Cooney J.C."/>
            <person name="Kagawa T.F."/>
            <person name="Liu W."/>
            <person name="Song Y."/>
            <person name="Salvetti E."/>
            <person name="Wrobel A."/>
            <person name="Rasinkangas P."/>
            <person name="Parkhill J."/>
            <person name="Rea M.C."/>
            <person name="O'Sullivan O."/>
            <person name="Ritari J."/>
            <person name="Douillard F.P."/>
            <person name="Paul Ross R."/>
            <person name="Yang R."/>
            <person name="Briner A.E."/>
            <person name="Felis G.E."/>
            <person name="de Vos W.M."/>
            <person name="Barrangou R."/>
            <person name="Klaenhammer T.R."/>
            <person name="Caufield P.W."/>
            <person name="Cui Y."/>
            <person name="Zhang H."/>
            <person name="O'Toole P.W."/>
        </authorList>
    </citation>
    <scope>NUCLEOTIDE SEQUENCE [LARGE SCALE GENOMIC DNA]</scope>
    <source>
        <strain evidence="1 2">DSM 13145</strain>
    </source>
</reference>
<gene>
    <name evidence="1" type="ORF">FD27_GL001182</name>
</gene>
<keyword evidence="2" id="KW-1185">Reference proteome</keyword>
<dbReference type="EMBL" id="AZER01000016">
    <property type="protein sequence ID" value="KRL27422.1"/>
    <property type="molecule type" value="Genomic_DNA"/>
</dbReference>
<organism evidence="1 2">
    <name type="scientific">Limosilactobacillus frumenti DSM 13145</name>
    <dbReference type="NCBI Taxonomy" id="1423746"/>
    <lineage>
        <taxon>Bacteria</taxon>
        <taxon>Bacillati</taxon>
        <taxon>Bacillota</taxon>
        <taxon>Bacilli</taxon>
        <taxon>Lactobacillales</taxon>
        <taxon>Lactobacillaceae</taxon>
        <taxon>Limosilactobacillus</taxon>
    </lineage>
</organism>
<accession>A0A0R1P498</accession>
<name>A0A0R1P498_9LACO</name>
<protein>
    <submittedName>
        <fullName evidence="1">Uncharacterized protein</fullName>
    </submittedName>
</protein>
<dbReference type="AlphaFoldDB" id="A0A0R1P498"/>
<evidence type="ECO:0000313" key="2">
    <source>
        <dbReference type="Proteomes" id="UP000051445"/>
    </source>
</evidence>
<proteinExistence type="predicted"/>
<sequence length="88" mass="9865">MKNIKQSKIPSLSSLTKTVKTVADEAVSDVKDVVNASRRLATNVKGLQHASRQAASWEDAVQRDVQRWQSQAQPTIDKLKHDIEKLNK</sequence>
<dbReference type="Proteomes" id="UP000051445">
    <property type="component" value="Unassembled WGS sequence"/>
</dbReference>
<evidence type="ECO:0000313" key="1">
    <source>
        <dbReference type="EMBL" id="KRL27422.1"/>
    </source>
</evidence>
<dbReference type="STRING" id="1423746.FD27_GL001182"/>
<comment type="caution">
    <text evidence="1">The sequence shown here is derived from an EMBL/GenBank/DDBJ whole genome shotgun (WGS) entry which is preliminary data.</text>
</comment>